<evidence type="ECO:0000313" key="3">
    <source>
        <dbReference type="EMBL" id="NYH96728.1"/>
    </source>
</evidence>
<feature type="chain" id="PRO_5031115084" evidence="1">
    <location>
        <begin position="24"/>
        <end position="783"/>
    </location>
</feature>
<dbReference type="RefSeq" id="WP_179408540.1">
    <property type="nucleotide sequence ID" value="NZ_BMGF01000008.1"/>
</dbReference>
<evidence type="ECO:0000259" key="2">
    <source>
        <dbReference type="Pfam" id="PF12770"/>
    </source>
</evidence>
<keyword evidence="1" id="KW-0732">Signal</keyword>
<keyword evidence="4" id="KW-1185">Reference proteome</keyword>
<dbReference type="Pfam" id="PF12770">
    <property type="entry name" value="CHAT"/>
    <property type="match status" value="1"/>
</dbReference>
<proteinExistence type="predicted"/>
<dbReference type="PANTHER" id="PTHR10098">
    <property type="entry name" value="RAPSYN-RELATED"/>
    <property type="match status" value="1"/>
</dbReference>
<accession>A0A7Y9Y0I3</accession>
<name>A0A7Y9Y0I3_9SPHN</name>
<gene>
    <name evidence="3" type="ORF">FHS75_003079</name>
</gene>
<sequence length="783" mass="83001">MSFALLALIAFAISAAVHPQARAAAPDTLCLMDDGSGLAAYPSEESLSQAAERAETMVTRGAVTSDFRSAMTVGTTSSAAPSDSSIARYCLAAGQAARASSESSPMEAHAYLLSAFRRAEAAGDMAMGARSAYELGLVHARNATAPSQSGSRIAGVGTAFTSGTSPGGPCQVLLDEVGFESQGRSVSVAALQCAVRKARSVSDFSLSSLASLRLARLAIVAREQGDPIASVDAGQSALAALPLSARIMDRDRETLVTARLIEAALDGGSAAHPELSAAIARLRSGGARDPGIAAFAAAMEARIALLQGDAGRADALLQEAILLEAQRSLPMRMPDWLLLRAQVDPDRRRALTAAAFRALEDIRPLLPVDDGLTGEAMFTLMMRDVYEAAVEAEFAALGSAGTGSVAGVQRVIEAYRQAEIQNLFGSECIPPETPFHVSDLREGELVLYPVVLPDRLELIYAWGSEPGGPRYRRLAPRRDVARRDVQAMVRDLRTLGNREHGAEWQAAARGVYDLLVAPLGDKVTAQTSLVIVSDSSFRGVPFAAMQRSDGRFLIEDVALSVAPALDFLEAGDKLEGNRLSVLSASLEKDVALPMGFFPRLGSTSEEAQIAAAVDTPGARRGKVLEDFSTNDLERAIRSRNVDVLHLATHAAFNGRSDRSFIVADGDTILLSELRDLIETNRRFGDDLDLLVLSACETALGDDQAVMGLAGAAIQAGADSALATLWQVDDKGTLQLMEYFYRELRAGKSRADALRLAQLAMIESGAGNADPWKWAAFTLVGGWR</sequence>
<comment type="caution">
    <text evidence="3">The sequence shown here is derived from an EMBL/GenBank/DDBJ whole genome shotgun (WGS) entry which is preliminary data.</text>
</comment>
<organism evidence="3 4">
    <name type="scientific">Novosphingobium marinum</name>
    <dbReference type="NCBI Taxonomy" id="1514948"/>
    <lineage>
        <taxon>Bacteria</taxon>
        <taxon>Pseudomonadati</taxon>
        <taxon>Pseudomonadota</taxon>
        <taxon>Alphaproteobacteria</taxon>
        <taxon>Sphingomonadales</taxon>
        <taxon>Sphingomonadaceae</taxon>
        <taxon>Novosphingobium</taxon>
    </lineage>
</organism>
<feature type="domain" description="CHAT" evidence="2">
    <location>
        <begin position="505"/>
        <end position="780"/>
    </location>
</feature>
<protein>
    <submittedName>
        <fullName evidence="3">CHAT domain-containing protein</fullName>
    </submittedName>
</protein>
<dbReference type="InterPro" id="IPR024983">
    <property type="entry name" value="CHAT_dom"/>
</dbReference>
<evidence type="ECO:0000313" key="4">
    <source>
        <dbReference type="Proteomes" id="UP000522081"/>
    </source>
</evidence>
<dbReference type="PANTHER" id="PTHR10098:SF112">
    <property type="entry name" value="SLR0380 PROTEIN"/>
    <property type="match status" value="1"/>
</dbReference>
<reference evidence="3 4" key="1">
    <citation type="submission" date="2020-07" db="EMBL/GenBank/DDBJ databases">
        <title>Genomic Encyclopedia of Type Strains, Phase IV (KMG-IV): sequencing the most valuable type-strain genomes for metagenomic binning, comparative biology and taxonomic classification.</title>
        <authorList>
            <person name="Goeker M."/>
        </authorList>
    </citation>
    <scope>NUCLEOTIDE SEQUENCE [LARGE SCALE GENOMIC DNA]</scope>
    <source>
        <strain evidence="3 4">DSM 29043</strain>
    </source>
</reference>
<dbReference type="Proteomes" id="UP000522081">
    <property type="component" value="Unassembled WGS sequence"/>
</dbReference>
<evidence type="ECO:0000256" key="1">
    <source>
        <dbReference type="SAM" id="SignalP"/>
    </source>
</evidence>
<feature type="signal peptide" evidence="1">
    <location>
        <begin position="1"/>
        <end position="23"/>
    </location>
</feature>
<dbReference type="EMBL" id="JACBZF010000007">
    <property type="protein sequence ID" value="NYH96728.1"/>
    <property type="molecule type" value="Genomic_DNA"/>
</dbReference>
<dbReference type="AlphaFoldDB" id="A0A7Y9Y0I3"/>